<feature type="transmembrane region" description="Helical" evidence="1">
    <location>
        <begin position="503"/>
        <end position="529"/>
    </location>
</feature>
<sequence length="588" mass="66930">MSEVKMINKRKKLIVTFIIMLILVFLFNRAMYWSEFSTWKNKLFVGVISIFGVICIPLLLTYIKAASDYIDTFIANKINQIKYLAAHWKKTLLFTCIFAIIIAAAVLLEKIIFSRIYDGYSNLRMYFFVGTGILIFAIVLCGKIAYKRVEVLFAAAALIMGLTYIMVSPRHLLVTWDDETHYLRSVSLADVFDNTKFNAEGLFYDSQPAAYMYTQGDLTQEEFKAILDNVEYQYEQKRTDNRFGSEVGKEFVAYTPAAIGIIMGKALRLSFFHTFLLSKMVILCTYVLLMYFAIKKLKNGKVLLAVIGLSTTTMFMASSMSYDFWVIGFTTLGYSFFISELQNRDKKLEYRNIIMMNICFLLGIAPKAIYFVIMFVLLFMPVDKFKDKKQRRIYYSIIVGVAIFLMMTFLLPMLINSPGTGDSRGGSDVNSTEQIKYILSNPIEYSGTLLNFLKDYLNLDYASEFISSMAYMGYGIGTAITLMLIAALMYIDRGEEKVRMPYVRASYFFSAAVCVVLVATALYISFTAVGADYIAGCQPRYLLPLLFPMAYFIGVDGVTTKINKNAMAVAAVSIMSYFFMNNMWATCF</sequence>
<dbReference type="InterPro" id="IPR018674">
    <property type="entry name" value="DUF2142_membrane"/>
</dbReference>
<organism evidence="3 4">
    <name type="scientific">Lachnospira eligens</name>
    <dbReference type="NCBI Taxonomy" id="39485"/>
    <lineage>
        <taxon>Bacteria</taxon>
        <taxon>Bacillati</taxon>
        <taxon>Bacillota</taxon>
        <taxon>Clostridia</taxon>
        <taxon>Lachnospirales</taxon>
        <taxon>Lachnospiraceae</taxon>
        <taxon>Lachnospira</taxon>
    </lineage>
</organism>
<dbReference type="AlphaFoldDB" id="A0A415M9M8"/>
<feature type="transmembrane region" description="Helical" evidence="1">
    <location>
        <begin position="92"/>
        <end position="113"/>
    </location>
</feature>
<feature type="transmembrane region" description="Helical" evidence="1">
    <location>
        <begin position="12"/>
        <end position="31"/>
    </location>
</feature>
<feature type="transmembrane region" description="Helical" evidence="1">
    <location>
        <begin position="43"/>
        <end position="63"/>
    </location>
</feature>
<dbReference type="RefSeq" id="WP_012738379.1">
    <property type="nucleotide sequence ID" value="NZ_CP085938.1"/>
</dbReference>
<evidence type="ECO:0000313" key="2">
    <source>
        <dbReference type="EMBL" id="MSC56131.1"/>
    </source>
</evidence>
<feature type="transmembrane region" description="Helical" evidence="1">
    <location>
        <begin position="149"/>
        <end position="167"/>
    </location>
</feature>
<feature type="transmembrane region" description="Helical" evidence="1">
    <location>
        <begin position="471"/>
        <end position="491"/>
    </location>
</feature>
<feature type="transmembrane region" description="Helical" evidence="1">
    <location>
        <begin position="566"/>
        <end position="585"/>
    </location>
</feature>
<feature type="transmembrane region" description="Helical" evidence="1">
    <location>
        <begin position="541"/>
        <end position="559"/>
    </location>
</feature>
<evidence type="ECO:0000313" key="3">
    <source>
        <dbReference type="EMBL" id="RHL66514.1"/>
    </source>
</evidence>
<dbReference type="EMBL" id="QROY01000010">
    <property type="protein sequence ID" value="RHL66514.1"/>
    <property type="molecule type" value="Genomic_DNA"/>
</dbReference>
<dbReference type="OMA" id="WDDETHY"/>
<dbReference type="EMBL" id="WKRD01000001">
    <property type="protein sequence ID" value="MSC56131.1"/>
    <property type="molecule type" value="Genomic_DNA"/>
</dbReference>
<accession>A0A415M9M8</accession>
<feature type="transmembrane region" description="Helical" evidence="1">
    <location>
        <begin position="353"/>
        <end position="381"/>
    </location>
</feature>
<dbReference type="Proteomes" id="UP000481964">
    <property type="component" value="Unassembled WGS sequence"/>
</dbReference>
<feature type="transmembrane region" description="Helical" evidence="1">
    <location>
        <begin position="300"/>
        <end position="317"/>
    </location>
</feature>
<reference evidence="2 5" key="2">
    <citation type="journal article" date="2019" name="Nat. Med.">
        <title>A library of human gut bacterial isolates paired with longitudinal multiomics data enables mechanistic microbiome research.</title>
        <authorList>
            <person name="Poyet M."/>
            <person name="Groussin M."/>
            <person name="Gibbons S.M."/>
            <person name="Avila-Pacheco J."/>
            <person name="Jiang X."/>
            <person name="Kearney S.M."/>
            <person name="Perrotta A.R."/>
            <person name="Berdy B."/>
            <person name="Zhao S."/>
            <person name="Lieberman T.D."/>
            <person name="Swanson P.K."/>
            <person name="Smith M."/>
            <person name="Roesemann S."/>
            <person name="Alexander J.E."/>
            <person name="Rich S.A."/>
            <person name="Livny J."/>
            <person name="Vlamakis H."/>
            <person name="Clish C."/>
            <person name="Bullock K."/>
            <person name="Deik A."/>
            <person name="Scott J."/>
            <person name="Pierce K.A."/>
            <person name="Xavier R.J."/>
            <person name="Alm E.J."/>
        </authorList>
    </citation>
    <scope>NUCLEOTIDE SEQUENCE [LARGE SCALE GENOMIC DNA]</scope>
    <source>
        <strain evidence="2 5">BIOML-A1</strain>
    </source>
</reference>
<evidence type="ECO:0000256" key="1">
    <source>
        <dbReference type="SAM" id="Phobius"/>
    </source>
</evidence>
<name>A0A415M9M8_9FIRM</name>
<proteinExistence type="predicted"/>
<feature type="transmembrane region" description="Helical" evidence="1">
    <location>
        <begin position="274"/>
        <end position="294"/>
    </location>
</feature>
<evidence type="ECO:0000313" key="4">
    <source>
        <dbReference type="Proteomes" id="UP000285201"/>
    </source>
</evidence>
<dbReference type="GeneID" id="41354900"/>
<feature type="transmembrane region" description="Helical" evidence="1">
    <location>
        <begin position="125"/>
        <end position="142"/>
    </location>
</feature>
<dbReference type="Proteomes" id="UP000285201">
    <property type="component" value="Unassembled WGS sequence"/>
</dbReference>
<protein>
    <submittedName>
        <fullName evidence="3">DUF2142 domain-containing protein</fullName>
    </submittedName>
</protein>
<keyword evidence="1" id="KW-1133">Transmembrane helix</keyword>
<reference evidence="3 4" key="1">
    <citation type="submission" date="2018-08" db="EMBL/GenBank/DDBJ databases">
        <title>A genome reference for cultivated species of the human gut microbiota.</title>
        <authorList>
            <person name="Zou Y."/>
            <person name="Xue W."/>
            <person name="Luo G."/>
        </authorList>
    </citation>
    <scope>NUCLEOTIDE SEQUENCE [LARGE SCALE GENOMIC DNA]</scope>
    <source>
        <strain evidence="3 4">AF36-7BH</strain>
    </source>
</reference>
<evidence type="ECO:0000313" key="5">
    <source>
        <dbReference type="Proteomes" id="UP000481964"/>
    </source>
</evidence>
<comment type="caution">
    <text evidence="3">The sequence shown here is derived from an EMBL/GenBank/DDBJ whole genome shotgun (WGS) entry which is preliminary data.</text>
</comment>
<feature type="transmembrane region" description="Helical" evidence="1">
    <location>
        <begin position="393"/>
        <end position="415"/>
    </location>
</feature>
<gene>
    <name evidence="3" type="ORF">DW007_11395</name>
    <name evidence="2" type="ORF">GKE48_01485</name>
</gene>
<dbReference type="Pfam" id="PF09913">
    <property type="entry name" value="DUF2142"/>
    <property type="match status" value="1"/>
</dbReference>
<keyword evidence="1" id="KW-0812">Transmembrane</keyword>
<keyword evidence="1" id="KW-0472">Membrane</keyword>